<proteinExistence type="predicted"/>
<dbReference type="Pfam" id="PF04998">
    <property type="entry name" value="RNA_pol_Rpb1_5"/>
    <property type="match status" value="1"/>
</dbReference>
<dbReference type="EMBL" id="JX945983">
    <property type="protein sequence ID" value="AGB58302.1"/>
    <property type="molecule type" value="Genomic_DNA"/>
</dbReference>
<evidence type="ECO:0000256" key="4">
    <source>
        <dbReference type="ARBA" id="ARBA00022695"/>
    </source>
</evidence>
<dbReference type="GO" id="GO:0003899">
    <property type="term" value="F:DNA-directed RNA polymerase activity"/>
    <property type="evidence" value="ECO:0007669"/>
    <property type="project" value="UniProtKB-EC"/>
</dbReference>
<keyword evidence="7" id="KW-0150">Chloroplast</keyword>
<geneLocation type="chloroplast" evidence="7"/>
<feature type="non-terminal residue" evidence="7">
    <location>
        <position position="422"/>
    </location>
</feature>
<dbReference type="PANTHER" id="PTHR19376">
    <property type="entry name" value="DNA-DIRECTED RNA POLYMERASE"/>
    <property type="match status" value="1"/>
</dbReference>
<evidence type="ECO:0000259" key="6">
    <source>
        <dbReference type="Pfam" id="PF04998"/>
    </source>
</evidence>
<feature type="non-terminal residue" evidence="7">
    <location>
        <position position="1"/>
    </location>
</feature>
<keyword evidence="2" id="KW-0240">DNA-directed RNA polymerase</keyword>
<gene>
    <name evidence="7" type="primary">rpoC2</name>
</gene>
<evidence type="ECO:0000256" key="1">
    <source>
        <dbReference type="ARBA" id="ARBA00012418"/>
    </source>
</evidence>
<accession>L7QIR8</accession>
<evidence type="ECO:0000256" key="2">
    <source>
        <dbReference type="ARBA" id="ARBA00022478"/>
    </source>
</evidence>
<dbReference type="EC" id="2.7.7.6" evidence="1"/>
<dbReference type="InterPro" id="IPR045867">
    <property type="entry name" value="DNA-dir_RpoC_beta_prime"/>
</dbReference>
<protein>
    <recommendedName>
        <fullName evidence="1">DNA-directed RNA polymerase</fullName>
        <ecNumber evidence="1">2.7.7.6</ecNumber>
    </recommendedName>
</protein>
<keyword evidence="4" id="KW-0548">Nucleotidyltransferase</keyword>
<dbReference type="GO" id="GO:0000428">
    <property type="term" value="C:DNA-directed RNA polymerase complex"/>
    <property type="evidence" value="ECO:0007669"/>
    <property type="project" value="UniProtKB-KW"/>
</dbReference>
<keyword evidence="3" id="KW-0808">Transferase</keyword>
<dbReference type="GO" id="GO:0003677">
    <property type="term" value="F:DNA binding"/>
    <property type="evidence" value="ECO:0007669"/>
    <property type="project" value="InterPro"/>
</dbReference>
<dbReference type="SUPFAM" id="SSF64484">
    <property type="entry name" value="beta and beta-prime subunits of DNA dependent RNA-polymerase"/>
    <property type="match status" value="1"/>
</dbReference>
<dbReference type="GO" id="GO:0006351">
    <property type="term" value="P:DNA-templated transcription"/>
    <property type="evidence" value="ECO:0007669"/>
    <property type="project" value="InterPro"/>
</dbReference>
<evidence type="ECO:0000256" key="3">
    <source>
        <dbReference type="ARBA" id="ARBA00022679"/>
    </source>
</evidence>
<evidence type="ECO:0000313" key="7">
    <source>
        <dbReference type="EMBL" id="AGB58302.1"/>
    </source>
</evidence>
<reference evidence="7" key="1">
    <citation type="journal article" date="2013" name="Mol. Biol. Evol.">
        <title>A tertiary plastid gains RNA editing in its new host.</title>
        <authorList>
            <person name="Jackson C.J."/>
            <person name="Gornik S.G."/>
            <person name="Waller R.F."/>
        </authorList>
    </citation>
    <scope>NUCLEOTIDE SEQUENCE</scope>
</reference>
<dbReference type="InterPro" id="IPR007081">
    <property type="entry name" value="RNA_pol_Rpb1_5"/>
</dbReference>
<dbReference type="AlphaFoldDB" id="L7QIR8"/>
<keyword evidence="5" id="KW-0804">Transcription</keyword>
<keyword evidence="7" id="KW-0934">Plastid</keyword>
<feature type="domain" description="RNA polymerase Rpb1" evidence="6">
    <location>
        <begin position="10"/>
        <end position="330"/>
    </location>
</feature>
<organism evidence="7">
    <name type="scientific">Karlodinium veneficum</name>
    <name type="common">Dinoflagellate</name>
    <name type="synonym">Karlodinium micrum</name>
    <dbReference type="NCBI Taxonomy" id="407301"/>
    <lineage>
        <taxon>Eukaryota</taxon>
        <taxon>Sar</taxon>
        <taxon>Alveolata</taxon>
        <taxon>Dinophyceae</taxon>
        <taxon>Gymnodiniales</taxon>
        <taxon>Kareniaceae</taxon>
        <taxon>Karlodinium</taxon>
    </lineage>
</organism>
<name>L7QIR8_KARVE</name>
<evidence type="ECO:0000256" key="5">
    <source>
        <dbReference type="ARBA" id="ARBA00023163"/>
    </source>
</evidence>
<sequence>KELDKTHCIVGTIIGILAAQAMGEPCTQLILRTFHSGGVASAGHGDTSKLSNGESQHTSYWGPWSKSPIFYESLNSQKNLSKSIINISNYITTRNVLTYKTTINNKCFTSKNINLNTPISGKIQYNFTDTITLVSDERIGGFFIKKNIYISIITRKTNCLLIVPKGFVIIVTNGQHVSVNQFLAIPIYNFLYENKHNIVKHKFNKPLYFPKKKLTLLEITEYFPISGEIIIEPSVIFKKIYKIELDNNKQNKKRIKQQMQCIDSGRFWILSGKRYLIERIVNSSFEIPEGQKFLSTTPILTQKFFNTYSGFVKFKHNLIDLNNLKIIHFSFTLQNLIFNVHKKQRKKNILKIFQSDKNINYEIIINKNEKLTNKKIIAIGTMDDYLKTTVGGTIYDSALLTKKKYIKIRFYETKINYTGFQK</sequence>